<keyword evidence="1" id="KW-0479">Metal-binding</keyword>
<keyword evidence="3" id="KW-0862">Zinc</keyword>
<evidence type="ECO:0000256" key="3">
    <source>
        <dbReference type="ARBA" id="ARBA00022833"/>
    </source>
</evidence>
<name>A0A0A9WMI6_LYGHE</name>
<reference evidence="5" key="2">
    <citation type="submission" date="2014-07" db="EMBL/GenBank/DDBJ databases">
        <authorList>
            <person name="Hull J."/>
        </authorList>
    </citation>
    <scope>NUCLEOTIDE SEQUENCE</scope>
</reference>
<evidence type="ECO:0000259" key="4">
    <source>
        <dbReference type="Pfam" id="PF04500"/>
    </source>
</evidence>
<sequence>MAESTWAGRAVDLRDMFEEPFGLSPYILESQKGMPKLFFGGFLYTEKVRSPNSVRWICSRRSSKRCKGAISSDLNMVTGFRNFVPHSHLPEERYNHIMLARRSKYSYLTRHLDRTLPWKTSGNATNANRCWEIPFEGIVS</sequence>
<keyword evidence="2" id="KW-0863">Zinc-finger</keyword>
<dbReference type="Pfam" id="PF04500">
    <property type="entry name" value="FLYWCH"/>
    <property type="match status" value="1"/>
</dbReference>
<dbReference type="InterPro" id="IPR007588">
    <property type="entry name" value="Znf_FLYWCH"/>
</dbReference>
<organism evidence="5">
    <name type="scientific">Lygus hesperus</name>
    <name type="common">Western plant bug</name>
    <dbReference type="NCBI Taxonomy" id="30085"/>
    <lineage>
        <taxon>Eukaryota</taxon>
        <taxon>Metazoa</taxon>
        <taxon>Ecdysozoa</taxon>
        <taxon>Arthropoda</taxon>
        <taxon>Hexapoda</taxon>
        <taxon>Insecta</taxon>
        <taxon>Pterygota</taxon>
        <taxon>Neoptera</taxon>
        <taxon>Paraneoptera</taxon>
        <taxon>Hemiptera</taxon>
        <taxon>Heteroptera</taxon>
        <taxon>Panheteroptera</taxon>
        <taxon>Cimicomorpha</taxon>
        <taxon>Miridae</taxon>
        <taxon>Mirini</taxon>
        <taxon>Lygus</taxon>
    </lineage>
</organism>
<evidence type="ECO:0000256" key="2">
    <source>
        <dbReference type="ARBA" id="ARBA00022771"/>
    </source>
</evidence>
<proteinExistence type="predicted"/>
<evidence type="ECO:0000313" key="5">
    <source>
        <dbReference type="EMBL" id="JAG07708.1"/>
    </source>
</evidence>
<reference evidence="5" key="1">
    <citation type="journal article" date="2014" name="PLoS ONE">
        <title>Transcriptome-Based Identification of ABC Transporters in the Western Tarnished Plant Bug Lygus hesperus.</title>
        <authorList>
            <person name="Hull J.J."/>
            <person name="Chaney K."/>
            <person name="Geib S.M."/>
            <person name="Fabrick J.A."/>
            <person name="Brent C.S."/>
            <person name="Walsh D."/>
            <person name="Lavine L.C."/>
        </authorList>
    </citation>
    <scope>NUCLEOTIDE SEQUENCE</scope>
</reference>
<feature type="domain" description="FLYWCH-type" evidence="4">
    <location>
        <begin position="28"/>
        <end position="82"/>
    </location>
</feature>
<protein>
    <submittedName>
        <fullName evidence="5">Fe(3+)-Zn(2+) purple acid phosphatase</fullName>
    </submittedName>
</protein>
<dbReference type="AlphaFoldDB" id="A0A0A9WMI6"/>
<dbReference type="Gene3D" id="2.20.25.240">
    <property type="match status" value="1"/>
</dbReference>
<dbReference type="EMBL" id="GBHO01035896">
    <property type="protein sequence ID" value="JAG07708.1"/>
    <property type="molecule type" value="Transcribed_RNA"/>
</dbReference>
<gene>
    <name evidence="5" type="primary">PPAF</name>
    <name evidence="5" type="ORF">CM83_24451</name>
</gene>
<dbReference type="GO" id="GO:0008270">
    <property type="term" value="F:zinc ion binding"/>
    <property type="evidence" value="ECO:0007669"/>
    <property type="project" value="UniProtKB-KW"/>
</dbReference>
<accession>A0A0A9WMI6</accession>
<evidence type="ECO:0000256" key="1">
    <source>
        <dbReference type="ARBA" id="ARBA00022723"/>
    </source>
</evidence>